<reference evidence="2" key="1">
    <citation type="submission" date="2021-06" db="EMBL/GenBank/DDBJ databases">
        <authorList>
            <person name="Kallberg Y."/>
            <person name="Tangrot J."/>
            <person name="Rosling A."/>
        </authorList>
    </citation>
    <scope>NUCLEOTIDE SEQUENCE</scope>
    <source>
        <strain evidence="2">IN212</strain>
    </source>
</reference>
<feature type="domain" description="MD-2-related lipid-recognition" evidence="1">
    <location>
        <begin position="16"/>
        <end position="127"/>
    </location>
</feature>
<dbReference type="InterPro" id="IPR003172">
    <property type="entry name" value="ML_dom"/>
</dbReference>
<dbReference type="Proteomes" id="UP000789396">
    <property type="component" value="Unassembled WGS sequence"/>
</dbReference>
<dbReference type="SMART" id="SM00737">
    <property type="entry name" value="ML"/>
    <property type="match status" value="1"/>
</dbReference>
<keyword evidence="3" id="KW-1185">Reference proteome</keyword>
<name>A0A9N9APZ7_9GLOM</name>
<organism evidence="2 3">
    <name type="scientific">Racocetra fulgida</name>
    <dbReference type="NCBI Taxonomy" id="60492"/>
    <lineage>
        <taxon>Eukaryota</taxon>
        <taxon>Fungi</taxon>
        <taxon>Fungi incertae sedis</taxon>
        <taxon>Mucoromycota</taxon>
        <taxon>Glomeromycotina</taxon>
        <taxon>Glomeromycetes</taxon>
        <taxon>Diversisporales</taxon>
        <taxon>Gigasporaceae</taxon>
        <taxon>Racocetra</taxon>
    </lineage>
</organism>
<comment type="caution">
    <text evidence="2">The sequence shown here is derived from an EMBL/GenBank/DDBJ whole genome shotgun (WGS) entry which is preliminary data.</text>
</comment>
<dbReference type="AlphaFoldDB" id="A0A9N9APZ7"/>
<evidence type="ECO:0000313" key="3">
    <source>
        <dbReference type="Proteomes" id="UP000789396"/>
    </source>
</evidence>
<proteinExistence type="predicted"/>
<protein>
    <submittedName>
        <fullName evidence="2">73_t:CDS:1</fullName>
    </submittedName>
</protein>
<evidence type="ECO:0000313" key="2">
    <source>
        <dbReference type="EMBL" id="CAG8538644.1"/>
    </source>
</evidence>
<dbReference type="OrthoDB" id="2392981at2759"/>
<accession>A0A9N9APZ7</accession>
<dbReference type="Pfam" id="PF02221">
    <property type="entry name" value="E1_DerP2_DerF2"/>
    <property type="match status" value="1"/>
</dbReference>
<dbReference type="EMBL" id="CAJVPZ010003953">
    <property type="protein sequence ID" value="CAG8538644.1"/>
    <property type="molecule type" value="Genomic_DNA"/>
</dbReference>
<sequence length="128" mass="13835">MANAFPSQLVKRQSSFGSCPAFLDIPKITNVTLIPDPPKANSPLEVKGSANTNDDIVDGMFFVFKIFNGNEKIYSNAIGICDVVTDCPTKVFDFDERYDLKDLPSSYSITVAIGANSSILACGFAQVN</sequence>
<evidence type="ECO:0000259" key="1">
    <source>
        <dbReference type="SMART" id="SM00737"/>
    </source>
</evidence>
<gene>
    <name evidence="2" type="ORF">RFULGI_LOCUS4120</name>
</gene>